<dbReference type="Proteomes" id="UP001302573">
    <property type="component" value="Unassembled WGS sequence"/>
</dbReference>
<protein>
    <submittedName>
        <fullName evidence="1">DNA-binding protein</fullName>
    </submittedName>
</protein>
<organism evidence="1 2">
    <name type="scientific">Pseudomonas machongensis</name>
    <dbReference type="NCBI Taxonomy" id="3110229"/>
    <lineage>
        <taxon>Bacteria</taxon>
        <taxon>Pseudomonadati</taxon>
        <taxon>Pseudomonadota</taxon>
        <taxon>Gammaproteobacteria</taxon>
        <taxon>Pseudomonadales</taxon>
        <taxon>Pseudomonadaceae</taxon>
        <taxon>Pseudomonas</taxon>
    </lineage>
</organism>
<dbReference type="EMBL" id="JAYFUI010000039">
    <property type="protein sequence ID" value="MEA5670209.1"/>
    <property type="molecule type" value="Genomic_DNA"/>
</dbReference>
<sequence length="74" mass="8013">MTLLLLDGTAIQGKGLKVTANLRIEADDLSGQTSNTETAHKGFKPKTLTVTLNIPYKNAAWLRDLMRVAEATEG</sequence>
<accession>A0ABU5VA18</accession>
<keyword evidence="2" id="KW-1185">Reference proteome</keyword>
<proteinExistence type="predicted"/>
<dbReference type="GO" id="GO:0003677">
    <property type="term" value="F:DNA binding"/>
    <property type="evidence" value="ECO:0007669"/>
    <property type="project" value="UniProtKB-KW"/>
</dbReference>
<evidence type="ECO:0000313" key="1">
    <source>
        <dbReference type="EMBL" id="MEA5670209.1"/>
    </source>
</evidence>
<name>A0ABU5VA18_9PSED</name>
<gene>
    <name evidence="1" type="ORF">VA602_02525</name>
</gene>
<dbReference type="InterPro" id="IPR057869">
    <property type="entry name" value="HP1_YO34"/>
</dbReference>
<evidence type="ECO:0000313" key="2">
    <source>
        <dbReference type="Proteomes" id="UP001302573"/>
    </source>
</evidence>
<dbReference type="Pfam" id="PF25759">
    <property type="entry name" value="HP1_ORF34"/>
    <property type="match status" value="1"/>
</dbReference>
<reference evidence="1 2" key="1">
    <citation type="submission" date="2023-12" db="EMBL/GenBank/DDBJ databases">
        <title>Pseudomonas machongensis sp. nov., isolated from wilted pepper plants (Capsicum annuum).</title>
        <authorList>
            <person name="Qiu M."/>
            <person name="Li Y."/>
            <person name="Liu Q."/>
            <person name="Zhang X."/>
            <person name="Huang Y."/>
            <person name="Guo R."/>
            <person name="Hu M."/>
            <person name="Zhou J."/>
            <person name="Zhou X."/>
        </authorList>
    </citation>
    <scope>NUCLEOTIDE SEQUENCE [LARGE SCALE GENOMIC DNA]</scope>
    <source>
        <strain evidence="1 2">MH2</strain>
    </source>
</reference>
<keyword evidence="1" id="KW-0238">DNA-binding</keyword>
<comment type="caution">
    <text evidence="1">The sequence shown here is derived from an EMBL/GenBank/DDBJ whole genome shotgun (WGS) entry which is preliminary data.</text>
</comment>
<feature type="non-terminal residue" evidence="1">
    <location>
        <position position="74"/>
    </location>
</feature>